<keyword evidence="7" id="KW-1185">Reference proteome</keyword>
<evidence type="ECO:0000313" key="7">
    <source>
        <dbReference type="Proteomes" id="UP000538666"/>
    </source>
</evidence>
<dbReference type="SMART" id="SM00028">
    <property type="entry name" value="TPR"/>
    <property type="match status" value="9"/>
</dbReference>
<dbReference type="PROSITE" id="PS50005">
    <property type="entry name" value="TPR"/>
    <property type="match status" value="5"/>
</dbReference>
<feature type="coiled-coil region" evidence="4">
    <location>
        <begin position="362"/>
        <end position="389"/>
    </location>
</feature>
<dbReference type="OrthoDB" id="111686at2"/>
<evidence type="ECO:0000256" key="5">
    <source>
        <dbReference type="SAM" id="SignalP"/>
    </source>
</evidence>
<evidence type="ECO:0000313" key="6">
    <source>
        <dbReference type="EMBL" id="MBB6143170.1"/>
    </source>
</evidence>
<dbReference type="InterPro" id="IPR019734">
    <property type="entry name" value="TPR_rpt"/>
</dbReference>
<reference evidence="6 7" key="1">
    <citation type="submission" date="2020-08" db="EMBL/GenBank/DDBJ databases">
        <title>Genomic Encyclopedia of Type Strains, Phase IV (KMG-IV): sequencing the most valuable type-strain genomes for metagenomic binning, comparative biology and taxonomic classification.</title>
        <authorList>
            <person name="Goeker M."/>
        </authorList>
    </citation>
    <scope>NUCLEOTIDE SEQUENCE [LARGE SCALE GENOMIC DNA]</scope>
    <source>
        <strain evidence="6 7">DSM 103733</strain>
    </source>
</reference>
<sequence length="537" mass="57264">MKRLACASLFAAMLATRTASALPACTVPAQFKVQLEHPSGAAIYAELGAYYADHGQYPCASTALQKALAIEPDSARFNSLLGLSLYLGGNARQAVAPLQRALQLDPSLADARTTLAAALDRTGDRAGAEEQWRLVLGTQRSNAAALEGLSHDLLDDRNYTAVISLLASAPSYVQLPDPLAIDLSAAYSKVGLLQDATTLLQTRLEAAPSSLPVAEALSGVLILQSRFQDATAVLAPLTKQNPSDLHLQVLYLQTLVLAHNPAAESVAQQLSASHPHQAEVLYFHGLLREQQGDDPGAKEYFERAIRENPNDADSHYRLGVVLAALNESAAAKQQIERAIALGIHLPEVHMTLAKILRATGDAAGAQQQLALYQQQLQAQEARAQAAAKAQQGDQAEAAGNFALATQNYSDALALDPQEAVLAYKLAMALDKTGNRAGERAALEKAIADDPHMAVAQNQLGYLDSIAGNADAAIEHFQLALKDDPASVKTWLNLAAALCLESKWMEARDALRHVEQLDNENSAAAALLQRINEVTGQR</sequence>
<keyword evidence="4" id="KW-0175">Coiled coil</keyword>
<protein>
    <submittedName>
        <fullName evidence="6">Flp pilus assembly protein TadD</fullName>
    </submittedName>
</protein>
<proteinExistence type="predicted"/>
<dbReference type="InterPro" id="IPR011990">
    <property type="entry name" value="TPR-like_helical_dom_sf"/>
</dbReference>
<dbReference type="Proteomes" id="UP000538666">
    <property type="component" value="Unassembled WGS sequence"/>
</dbReference>
<evidence type="ECO:0000256" key="1">
    <source>
        <dbReference type="ARBA" id="ARBA00022737"/>
    </source>
</evidence>
<feature type="repeat" description="TPR" evidence="3">
    <location>
        <begin position="41"/>
        <end position="74"/>
    </location>
</feature>
<keyword evidence="2 3" id="KW-0802">TPR repeat</keyword>
<dbReference type="PANTHER" id="PTHR44943:SF8">
    <property type="entry name" value="TPR REPEAT-CONTAINING PROTEIN MJ0263"/>
    <property type="match status" value="1"/>
</dbReference>
<dbReference type="InterPro" id="IPR051685">
    <property type="entry name" value="Ycf3/AcsC/BcsC/TPR_MFPF"/>
</dbReference>
<feature type="chain" id="PRO_5032402481" evidence="5">
    <location>
        <begin position="22"/>
        <end position="537"/>
    </location>
</feature>
<evidence type="ECO:0000256" key="2">
    <source>
        <dbReference type="ARBA" id="ARBA00022803"/>
    </source>
</evidence>
<evidence type="ECO:0000256" key="4">
    <source>
        <dbReference type="SAM" id="Coils"/>
    </source>
</evidence>
<dbReference type="Pfam" id="PF13432">
    <property type="entry name" value="TPR_16"/>
    <property type="match status" value="2"/>
</dbReference>
<name>A0A841JPV2_9BACT</name>
<dbReference type="AlphaFoldDB" id="A0A841JPV2"/>
<feature type="repeat" description="TPR" evidence="3">
    <location>
        <begin position="385"/>
        <end position="418"/>
    </location>
</feature>
<feature type="repeat" description="TPR" evidence="3">
    <location>
        <begin position="75"/>
        <end position="108"/>
    </location>
</feature>
<dbReference type="RefSeq" id="WP_156186205.1">
    <property type="nucleotide sequence ID" value="NZ_JACHEK010000002.1"/>
</dbReference>
<dbReference type="PANTHER" id="PTHR44943">
    <property type="entry name" value="CELLULOSE SYNTHASE OPERON PROTEIN C"/>
    <property type="match status" value="1"/>
</dbReference>
<dbReference type="SUPFAM" id="SSF48452">
    <property type="entry name" value="TPR-like"/>
    <property type="match status" value="3"/>
</dbReference>
<feature type="signal peptide" evidence="5">
    <location>
        <begin position="1"/>
        <end position="21"/>
    </location>
</feature>
<evidence type="ECO:0000256" key="3">
    <source>
        <dbReference type="PROSITE-ProRule" id="PRU00339"/>
    </source>
</evidence>
<feature type="repeat" description="TPR" evidence="3">
    <location>
        <begin position="278"/>
        <end position="311"/>
    </location>
</feature>
<keyword evidence="1" id="KW-0677">Repeat</keyword>
<gene>
    <name evidence="6" type="ORF">HNQ77_001114</name>
</gene>
<accession>A0A841JPV2</accession>
<organism evidence="6 7">
    <name type="scientific">Silvibacterium bohemicum</name>
    <dbReference type="NCBI Taxonomy" id="1577686"/>
    <lineage>
        <taxon>Bacteria</taxon>
        <taxon>Pseudomonadati</taxon>
        <taxon>Acidobacteriota</taxon>
        <taxon>Terriglobia</taxon>
        <taxon>Terriglobales</taxon>
        <taxon>Acidobacteriaceae</taxon>
        <taxon>Silvibacterium</taxon>
    </lineage>
</organism>
<comment type="caution">
    <text evidence="6">The sequence shown here is derived from an EMBL/GenBank/DDBJ whole genome shotgun (WGS) entry which is preliminary data.</text>
</comment>
<keyword evidence="5" id="KW-0732">Signal</keyword>
<feature type="repeat" description="TPR" evidence="3">
    <location>
        <begin position="453"/>
        <end position="486"/>
    </location>
</feature>
<dbReference type="Gene3D" id="1.25.40.10">
    <property type="entry name" value="Tetratricopeptide repeat domain"/>
    <property type="match status" value="3"/>
</dbReference>
<dbReference type="EMBL" id="JACHEK010000002">
    <property type="protein sequence ID" value="MBB6143170.1"/>
    <property type="molecule type" value="Genomic_DNA"/>
</dbReference>